<dbReference type="PANTHER" id="PTHR43399:SF4">
    <property type="entry name" value="CELL WALL-ASSOCIATED PROTEASE"/>
    <property type="match status" value="1"/>
</dbReference>
<evidence type="ECO:0000256" key="1">
    <source>
        <dbReference type="ARBA" id="ARBA00011073"/>
    </source>
</evidence>
<keyword evidence="2" id="KW-0964">Secreted</keyword>
<name>A0ABX7DXS6_9BACI</name>
<sequence length="1173" mass="129811">MKRRSRRSIPFKIISSGILAALLVSGSNYSFANTEERSNQSKVNVESIVQKGQEILREQKQKANLDAKNKLGITKSDINKATNKPFAPKDKVRLIVELTDEPLVDTQTSVLEEKKKLKTHDQVINQITKKRIKTKLRHQFVRGFNGFSMETEFRNMETIKKIDGVANVTIAKTYSEAMKSSKSMVQVQQVWEELGLKGEGMLVGVVDSGVDYRHKDMVMSEEGKEKEKLTKEKIQSKLDETKVADRWYTDKVPTGYDWADKDDDVLPYESSHGMHVSGTIGANGDEENDGVKGIAPNVQILAEKVFSDNGGGAYEDDIVAGINHAVEMGADVINLSLGSDGGFVGEEDDTVQKAIRLATNNGVLVVAAGGNAYYSTKNDKLSSSTKPYADNPDIGILGSPGVSPYALQVASYENNIVHKPSIKLSTGDEIGFYEPSYLKLKKTVKEGEEYPLVFAGKGSANDYKNIDVKDKIAVVQPDLDLGINSHLQFNAQDKGAKAVIIAPTPAWGDYKESDFSPYSIPAVVTSVKDGNKLIKELQNGQAVSAQLSGGVWVENPNHDEISDFSSIGAPHTLDFKPEITAPGGGIYSTVFDNQYDVYSGTSMSTPHVVGGATLVLQSFYEKGLPKNMNTILKTKTALMNTSKIEYDQSSNNMLPYSPRKQGAGMMQIKNALQTPVLIENKAASAERKGSVALKEINNQMAQFDLSVVPLSEKKSEDVEYNVYLDVLTDDTEYKEYDLNGDGKPDRSHDYLTLSSKRVKNAVGLLNGKEISYDKPVRIKVKDGKKQNVHVDLILPKDLRKNSFVEGFVRFVPVNKDLPELSMPYMGFYGQWDSLKNIDAPAWDKDVFLGYTVLWDEMSEMPLGYDAQTGEFNMNHIAYSPNSVLSGVYPSFTVFRNLKEVNLSVENNNGKKIRQLGNFSEFTSDGSPWKFSKNIMAYNDFSISGEMYPWDATNDQGEIVPDGEYQLTITSTLDYKNAKPQKVKMPVKIDSVAPTIDNIKVEPIDGKYKISWNAKDNAGGSGYDGAILWINGQYQSIPEGATSYLSKIEPKGMVIIGIDWALNAGFNVWGDPGYINKDMLINYLGIYGSNVNEDAPLQINGFAIKKVDWKFKIAGPDGKIVDTFDVKHQAEIHMNWKPEKDLPDGTYSIYTEAIDSDGFKVEAEPTKFTVKQKK</sequence>
<dbReference type="Gene3D" id="3.50.30.30">
    <property type="match status" value="1"/>
</dbReference>
<evidence type="ECO:0000256" key="9">
    <source>
        <dbReference type="RuleBase" id="RU003355"/>
    </source>
</evidence>
<dbReference type="CDD" id="cd07475">
    <property type="entry name" value="Peptidases_S8_C5a_Peptidase"/>
    <property type="match status" value="1"/>
</dbReference>
<reference evidence="14 15" key="1">
    <citation type="submission" date="2020-11" db="EMBL/GenBank/DDBJ databases">
        <title>Taxonomic evaluation of the Bacillus sporothermodurans group of bacteria based on whole genome sequences.</title>
        <authorList>
            <person name="Fiedler G."/>
            <person name="Herbstmann A.-D."/>
            <person name="Doll E."/>
            <person name="Wenning M."/>
            <person name="Brinks E."/>
            <person name="Kabisch J."/>
            <person name="Breitenwieser F."/>
            <person name="Lappann M."/>
            <person name="Boehnlein C."/>
            <person name="Franz C."/>
        </authorList>
    </citation>
    <scope>NUCLEOTIDE SEQUENCE [LARGE SCALE GENOMIC DNA]</scope>
    <source>
        <strain evidence="14 15">JCM 19841</strain>
    </source>
</reference>
<dbReference type="InterPro" id="IPR051048">
    <property type="entry name" value="Peptidase_S8/S53_subtilisin"/>
</dbReference>
<comment type="similarity">
    <text evidence="1 8 9">Belongs to the peptidase S8 family.</text>
</comment>
<dbReference type="InterPro" id="IPR036852">
    <property type="entry name" value="Peptidase_S8/S53_dom_sf"/>
</dbReference>
<dbReference type="EMBL" id="CP065425">
    <property type="protein sequence ID" value="QQZ07751.1"/>
    <property type="molecule type" value="Genomic_DNA"/>
</dbReference>
<dbReference type="InterPro" id="IPR003137">
    <property type="entry name" value="PA_domain"/>
</dbReference>
<dbReference type="RefSeq" id="WP_202776584.1">
    <property type="nucleotide sequence ID" value="NZ_CP065425.1"/>
</dbReference>
<evidence type="ECO:0000256" key="3">
    <source>
        <dbReference type="ARBA" id="ARBA00022670"/>
    </source>
</evidence>
<evidence type="ECO:0000259" key="12">
    <source>
        <dbReference type="Pfam" id="PF02225"/>
    </source>
</evidence>
<dbReference type="InterPro" id="IPR000209">
    <property type="entry name" value="Peptidase_S8/S53_dom"/>
</dbReference>
<dbReference type="InterPro" id="IPR023828">
    <property type="entry name" value="Peptidase_S8_Ser-AS"/>
</dbReference>
<evidence type="ECO:0000256" key="8">
    <source>
        <dbReference type="PROSITE-ProRule" id="PRU01240"/>
    </source>
</evidence>
<accession>A0ABX7DXS6</accession>
<dbReference type="InterPro" id="IPR015500">
    <property type="entry name" value="Peptidase_S8_subtilisin-rel"/>
</dbReference>
<dbReference type="PROSITE" id="PS00138">
    <property type="entry name" value="SUBTILASE_SER"/>
    <property type="match status" value="1"/>
</dbReference>
<keyword evidence="6 8" id="KW-0378">Hydrolase</keyword>
<evidence type="ECO:0000256" key="10">
    <source>
        <dbReference type="SAM" id="SignalP"/>
    </source>
</evidence>
<keyword evidence="5" id="KW-0677">Repeat</keyword>
<dbReference type="Gene3D" id="3.40.50.200">
    <property type="entry name" value="Peptidase S8/S53 domain"/>
    <property type="match status" value="1"/>
</dbReference>
<feature type="active site" description="Charge relay system" evidence="8">
    <location>
        <position position="602"/>
    </location>
</feature>
<dbReference type="PANTHER" id="PTHR43399">
    <property type="entry name" value="SUBTILISIN-RELATED"/>
    <property type="match status" value="1"/>
</dbReference>
<feature type="active site" description="Charge relay system" evidence="8">
    <location>
        <position position="207"/>
    </location>
</feature>
<feature type="signal peptide" evidence="10">
    <location>
        <begin position="1"/>
        <end position="32"/>
    </location>
</feature>
<feature type="active site" description="Charge relay system" evidence="8">
    <location>
        <position position="272"/>
    </location>
</feature>
<evidence type="ECO:0000259" key="13">
    <source>
        <dbReference type="Pfam" id="PF06280"/>
    </source>
</evidence>
<evidence type="ECO:0000313" key="15">
    <source>
        <dbReference type="Proteomes" id="UP000595691"/>
    </source>
</evidence>
<dbReference type="InterPro" id="IPR046450">
    <property type="entry name" value="PA_dom_sf"/>
</dbReference>
<evidence type="ECO:0000256" key="5">
    <source>
        <dbReference type="ARBA" id="ARBA00022737"/>
    </source>
</evidence>
<keyword evidence="3 8" id="KW-0645">Protease</keyword>
<dbReference type="SUPFAM" id="SSF52025">
    <property type="entry name" value="PA domain"/>
    <property type="match status" value="1"/>
</dbReference>
<dbReference type="Pfam" id="PF02225">
    <property type="entry name" value="PA"/>
    <property type="match status" value="1"/>
</dbReference>
<evidence type="ECO:0000256" key="2">
    <source>
        <dbReference type="ARBA" id="ARBA00022525"/>
    </source>
</evidence>
<dbReference type="PROSITE" id="PS00136">
    <property type="entry name" value="SUBTILASE_ASP"/>
    <property type="match status" value="1"/>
</dbReference>
<dbReference type="InterPro" id="IPR023827">
    <property type="entry name" value="Peptidase_S8_Asp-AS"/>
</dbReference>
<organism evidence="14 15">
    <name type="scientific">Heyndrickxia vini</name>
    <dbReference type="NCBI Taxonomy" id="1476025"/>
    <lineage>
        <taxon>Bacteria</taxon>
        <taxon>Bacillati</taxon>
        <taxon>Bacillota</taxon>
        <taxon>Bacilli</taxon>
        <taxon>Bacillales</taxon>
        <taxon>Bacillaceae</taxon>
        <taxon>Heyndrickxia</taxon>
    </lineage>
</organism>
<dbReference type="InterPro" id="IPR034216">
    <property type="entry name" value="C5a_Peptidase"/>
</dbReference>
<proteinExistence type="inferred from homology"/>
<dbReference type="Pfam" id="PF06280">
    <property type="entry name" value="fn3_5"/>
    <property type="match status" value="1"/>
</dbReference>
<gene>
    <name evidence="14" type="ORF">I5776_11660</name>
</gene>
<feature type="domain" description="Peptidase S8/S53" evidence="11">
    <location>
        <begin position="198"/>
        <end position="663"/>
    </location>
</feature>
<keyword evidence="4 10" id="KW-0732">Signal</keyword>
<evidence type="ECO:0000256" key="6">
    <source>
        <dbReference type="ARBA" id="ARBA00022801"/>
    </source>
</evidence>
<keyword evidence="7 8" id="KW-0720">Serine protease</keyword>
<evidence type="ECO:0000256" key="7">
    <source>
        <dbReference type="ARBA" id="ARBA00022825"/>
    </source>
</evidence>
<evidence type="ECO:0000313" key="14">
    <source>
        <dbReference type="EMBL" id="QQZ07751.1"/>
    </source>
</evidence>
<feature type="domain" description="PA" evidence="12">
    <location>
        <begin position="449"/>
        <end position="533"/>
    </location>
</feature>
<dbReference type="Proteomes" id="UP000595691">
    <property type="component" value="Chromosome"/>
</dbReference>
<dbReference type="Pfam" id="PF00082">
    <property type="entry name" value="Peptidase_S8"/>
    <property type="match status" value="1"/>
</dbReference>
<feature type="domain" description="C5a peptidase/Subtilisin-like protease SBT2-like Fn3-like" evidence="13">
    <location>
        <begin position="691"/>
        <end position="825"/>
    </location>
</feature>
<evidence type="ECO:0000259" key="11">
    <source>
        <dbReference type="Pfam" id="PF00082"/>
    </source>
</evidence>
<evidence type="ECO:0000256" key="4">
    <source>
        <dbReference type="ARBA" id="ARBA00022729"/>
    </source>
</evidence>
<dbReference type="Gene3D" id="2.60.40.4070">
    <property type="match status" value="1"/>
</dbReference>
<dbReference type="SUPFAM" id="SSF52743">
    <property type="entry name" value="Subtilisin-like"/>
    <property type="match status" value="1"/>
</dbReference>
<dbReference type="InterPro" id="IPR022398">
    <property type="entry name" value="Peptidase_S8_His-AS"/>
</dbReference>
<dbReference type="Gene3D" id="2.60.40.1710">
    <property type="entry name" value="Subtilisin-like superfamily"/>
    <property type="match status" value="1"/>
</dbReference>
<feature type="chain" id="PRO_5045580420" evidence="10">
    <location>
        <begin position="33"/>
        <end position="1173"/>
    </location>
</feature>
<dbReference type="PROSITE" id="PS00137">
    <property type="entry name" value="SUBTILASE_HIS"/>
    <property type="match status" value="1"/>
</dbReference>
<dbReference type="InterPro" id="IPR010435">
    <property type="entry name" value="C5a/SBT2-like_Fn3"/>
</dbReference>
<keyword evidence="15" id="KW-1185">Reference proteome</keyword>
<dbReference type="PRINTS" id="PR00723">
    <property type="entry name" value="SUBTILISIN"/>
</dbReference>
<dbReference type="PROSITE" id="PS51892">
    <property type="entry name" value="SUBTILASE"/>
    <property type="match status" value="1"/>
</dbReference>
<protein>
    <submittedName>
        <fullName evidence="14">S8 family serine peptidase</fullName>
    </submittedName>
</protein>